<evidence type="ECO:0000259" key="9">
    <source>
        <dbReference type="Pfam" id="PF01555"/>
    </source>
</evidence>
<keyword evidence="3 10" id="KW-0808">Transferase</keyword>
<dbReference type="SUPFAM" id="SSF53335">
    <property type="entry name" value="S-adenosyl-L-methionine-dependent methyltransferases"/>
    <property type="match status" value="1"/>
</dbReference>
<gene>
    <name evidence="10" type="ordered locus">CLOAM0352</name>
</gene>
<proteinExistence type="inferred from homology"/>
<dbReference type="GO" id="GO:0009307">
    <property type="term" value="P:DNA restriction-modification system"/>
    <property type="evidence" value="ECO:0007669"/>
    <property type="project" value="UniProtKB-KW"/>
</dbReference>
<dbReference type="PROSITE" id="PS00093">
    <property type="entry name" value="N4_MTASE"/>
    <property type="match status" value="1"/>
</dbReference>
<dbReference type="InterPro" id="IPR017985">
    <property type="entry name" value="MeTrfase_CN4_CS"/>
</dbReference>
<dbReference type="GO" id="GO:0003677">
    <property type="term" value="F:DNA binding"/>
    <property type="evidence" value="ECO:0007669"/>
    <property type="project" value="UniProtKB-KW"/>
</dbReference>
<feature type="domain" description="DNA methylase N-4/N-6" evidence="9">
    <location>
        <begin position="179"/>
        <end position="396"/>
    </location>
</feature>
<evidence type="ECO:0000256" key="7">
    <source>
        <dbReference type="ARBA" id="ARBA00049120"/>
    </source>
</evidence>
<evidence type="ECO:0000256" key="2">
    <source>
        <dbReference type="ARBA" id="ARBA00022603"/>
    </source>
</evidence>
<evidence type="ECO:0000313" key="10">
    <source>
        <dbReference type="EMBL" id="CAO80257.1"/>
    </source>
</evidence>
<dbReference type="GO" id="GO:0015667">
    <property type="term" value="F:site-specific DNA-methyltransferase (cytosine-N4-specific) activity"/>
    <property type="evidence" value="ECO:0007669"/>
    <property type="project" value="UniProtKB-EC"/>
</dbReference>
<protein>
    <recommendedName>
        <fullName evidence="8">Methyltransferase</fullName>
        <ecNumber evidence="8">2.1.1.-</ecNumber>
    </recommendedName>
</protein>
<dbReference type="InterPro" id="IPR002941">
    <property type="entry name" value="DNA_methylase_N4/N6"/>
</dbReference>
<evidence type="ECO:0000256" key="6">
    <source>
        <dbReference type="ARBA" id="ARBA00023125"/>
    </source>
</evidence>
<dbReference type="EMBL" id="CU466930">
    <property type="protein sequence ID" value="CAO80257.1"/>
    <property type="molecule type" value="Genomic_DNA"/>
</dbReference>
<keyword evidence="2 10" id="KW-0489">Methyltransferase</keyword>
<dbReference type="REBASE" id="20272">
    <property type="entry name" value="M.CacGORF352P"/>
</dbReference>
<reference evidence="10 11" key="1">
    <citation type="journal article" date="2008" name="J. Bacteriol.">
        <title>'Candidatus Cloacamonas acidaminovorans': genome sequence reconstruction provides a first glimpse of a new bacterial division.</title>
        <authorList>
            <person name="Pelletier E."/>
            <person name="Kreimeyer A."/>
            <person name="Bocs S."/>
            <person name="Rouy Z."/>
            <person name="Gyapay G."/>
            <person name="Chouari R."/>
            <person name="Riviere D."/>
            <person name="Ganesan A."/>
            <person name="Daegelen P."/>
            <person name="Sghir A."/>
            <person name="Cohen G.N."/>
            <person name="Medigue C."/>
            <person name="Weissenbach J."/>
            <person name="Le Paslier D."/>
        </authorList>
    </citation>
    <scope>NUCLEOTIDE SEQUENCE [LARGE SCALE GENOMIC DNA]</scope>
    <source>
        <strain evidence="11">Evry</strain>
    </source>
</reference>
<evidence type="ECO:0000256" key="8">
    <source>
        <dbReference type="RuleBase" id="RU362026"/>
    </source>
</evidence>
<keyword evidence="4" id="KW-0949">S-adenosyl-L-methionine</keyword>
<dbReference type="InterPro" id="IPR001091">
    <property type="entry name" value="RM_Methyltransferase"/>
</dbReference>
<comment type="similarity">
    <text evidence="1">Belongs to the N(4)/N(6)-methyltransferase family. N(4) subfamily.</text>
</comment>
<dbReference type="Proteomes" id="UP000002019">
    <property type="component" value="Chromosome"/>
</dbReference>
<dbReference type="KEGG" id="caci:CLOAM0352"/>
<dbReference type="AlphaFoldDB" id="B0VG39"/>
<dbReference type="eggNOG" id="COG0863">
    <property type="taxonomic scope" value="Bacteria"/>
</dbReference>
<evidence type="ECO:0000256" key="5">
    <source>
        <dbReference type="ARBA" id="ARBA00022747"/>
    </source>
</evidence>
<dbReference type="GO" id="GO:0008170">
    <property type="term" value="F:N-methyltransferase activity"/>
    <property type="evidence" value="ECO:0007669"/>
    <property type="project" value="InterPro"/>
</dbReference>
<organism evidence="10 11">
    <name type="scientific">Cloacimonas acidaminovorans (strain Evry)</name>
    <dbReference type="NCBI Taxonomy" id="459349"/>
    <lineage>
        <taxon>Bacteria</taxon>
        <taxon>Pseudomonadati</taxon>
        <taxon>Candidatus Cloacimonadota</taxon>
        <taxon>Candidatus Cloacimonadia</taxon>
        <taxon>Candidatus Cloacimonadales</taxon>
        <taxon>Candidatus Cloacimonadaceae</taxon>
        <taxon>Candidatus Cloacimonas</taxon>
    </lineage>
</organism>
<evidence type="ECO:0000313" key="11">
    <source>
        <dbReference type="Proteomes" id="UP000002019"/>
    </source>
</evidence>
<sequence length="403" mass="47735">MSICSDKKLKRNDNIKIKKVEVRMVNYKEIKVEFDYPINNYTMSILNALEKKYGESNIHFDYNDNQVLVYLNNIDFEMFKADIEELSLNNNNNDLNKISNAISNIKSYGIKGKKRLYVGYGDERKTVNRKEKEKKREIFYYTRGNNFSEINNLLPDKYMDRIVCGDSKIILSQLPNNCIDLIFTSPPYNFGLDYEENEDDQHWEKYFETLFAIFDECIRVLKYGGRFIINVQPLFSDYIPTHHIISNYLMQKKLIWKGEILWEKNNYNCKYTAWGSWKSPSNPYLKYTWEFIEIFCKGTLKKIGDDKKIDISGDEFKKWVYAKWSIAPERRMKEFNHPAMFPEELATKVIKLFSYQEDIVLDPFNGVGTTTLVAKLNKRHYLGIDISSEYCSKAEERLSSFLF</sequence>
<keyword evidence="5" id="KW-0680">Restriction system</keyword>
<dbReference type="PRINTS" id="PR00508">
    <property type="entry name" value="S21N4MTFRASE"/>
</dbReference>
<evidence type="ECO:0000256" key="3">
    <source>
        <dbReference type="ARBA" id="ARBA00022679"/>
    </source>
</evidence>
<dbReference type="Gene3D" id="3.40.50.150">
    <property type="entry name" value="Vaccinia Virus protein VP39"/>
    <property type="match status" value="1"/>
</dbReference>
<dbReference type="EC" id="2.1.1.-" evidence="8"/>
<comment type="catalytic activity">
    <reaction evidence="7">
        <text>a 2'-deoxycytidine in DNA + S-adenosyl-L-methionine = an N(4)-methyl-2'-deoxycytidine in DNA + S-adenosyl-L-homocysteine + H(+)</text>
        <dbReference type="Rhea" id="RHEA:16857"/>
        <dbReference type="Rhea" id="RHEA-COMP:11369"/>
        <dbReference type="Rhea" id="RHEA-COMP:13674"/>
        <dbReference type="ChEBI" id="CHEBI:15378"/>
        <dbReference type="ChEBI" id="CHEBI:57856"/>
        <dbReference type="ChEBI" id="CHEBI:59789"/>
        <dbReference type="ChEBI" id="CHEBI:85452"/>
        <dbReference type="ChEBI" id="CHEBI:137933"/>
        <dbReference type="EC" id="2.1.1.113"/>
    </reaction>
</comment>
<dbReference type="HOGENOM" id="CLU_024927_2_3_0"/>
<name>B0VG39_CLOAI</name>
<dbReference type="Pfam" id="PF01555">
    <property type="entry name" value="N6_N4_Mtase"/>
    <property type="match status" value="1"/>
</dbReference>
<evidence type="ECO:0000256" key="4">
    <source>
        <dbReference type="ARBA" id="ARBA00022691"/>
    </source>
</evidence>
<accession>B0VG39</accession>
<dbReference type="GO" id="GO:0032259">
    <property type="term" value="P:methylation"/>
    <property type="evidence" value="ECO:0007669"/>
    <property type="project" value="UniProtKB-KW"/>
</dbReference>
<dbReference type="InterPro" id="IPR029063">
    <property type="entry name" value="SAM-dependent_MTases_sf"/>
</dbReference>
<evidence type="ECO:0000256" key="1">
    <source>
        <dbReference type="ARBA" id="ARBA00010203"/>
    </source>
</evidence>
<keyword evidence="6" id="KW-0238">DNA-binding</keyword>
<keyword evidence="11" id="KW-1185">Reference proteome</keyword>